<dbReference type="GO" id="GO:0030658">
    <property type="term" value="C:transport vesicle membrane"/>
    <property type="evidence" value="ECO:0007669"/>
    <property type="project" value="UniProtKB-SubCell"/>
</dbReference>
<proteinExistence type="inferred from homology"/>
<evidence type="ECO:0000256" key="12">
    <source>
        <dbReference type="ARBA" id="ARBA00023329"/>
    </source>
</evidence>
<dbReference type="GO" id="GO:0015031">
    <property type="term" value="P:protein transport"/>
    <property type="evidence" value="ECO:0007669"/>
    <property type="project" value="UniProtKB-KW"/>
</dbReference>
<organism evidence="17 18">
    <name type="scientific">Candida viswanathii</name>
    <dbReference type="NCBI Taxonomy" id="5486"/>
    <lineage>
        <taxon>Eukaryota</taxon>
        <taxon>Fungi</taxon>
        <taxon>Dikarya</taxon>
        <taxon>Ascomycota</taxon>
        <taxon>Saccharomycotina</taxon>
        <taxon>Pichiomycetes</taxon>
        <taxon>Debaryomycetaceae</taxon>
        <taxon>Candida/Lodderomyces clade</taxon>
        <taxon>Candida</taxon>
    </lineage>
</organism>
<keyword evidence="3" id="KW-0813">Transport</keyword>
<evidence type="ECO:0000256" key="8">
    <source>
        <dbReference type="ARBA" id="ARBA00023134"/>
    </source>
</evidence>
<evidence type="ECO:0000256" key="2">
    <source>
        <dbReference type="ARBA" id="ARBA00006270"/>
    </source>
</evidence>
<evidence type="ECO:0000256" key="14">
    <source>
        <dbReference type="ARBA" id="ARBA00060407"/>
    </source>
</evidence>
<keyword evidence="6" id="KW-0547">Nucleotide-binding</keyword>
<evidence type="ECO:0000313" key="18">
    <source>
        <dbReference type="Proteomes" id="UP000253472"/>
    </source>
</evidence>
<dbReference type="InterPro" id="IPR050305">
    <property type="entry name" value="Small_GTPase_Rab"/>
</dbReference>
<keyword evidence="5" id="KW-0268">Exocytosis</keyword>
<dbReference type="SMART" id="SM00175">
    <property type="entry name" value="RAB"/>
    <property type="match status" value="1"/>
</dbReference>
<sequence>MSGKGTSSRAYDMIMKLLLVGDSGVGKSCLLLRFVEDKFNPSFITTIGIDFKIRTIESKGKRIKLQVWDTAGQERFRTITTAYYRGAMGIVLIYDVTDSRSFENVENWFQTVTQHANEDAQIFLVGNKCDDEVNRQVSKEQGQELAAKLNIPFLEASAKSNENVDSIFYELAGIIQEKHVEDNVGTTTGAGASGGIDVSQNNSGAKNNNCC</sequence>
<dbReference type="OrthoDB" id="9989112at2759"/>
<dbReference type="GO" id="GO:0005525">
    <property type="term" value="F:GTP binding"/>
    <property type="evidence" value="ECO:0007669"/>
    <property type="project" value="UniProtKB-KW"/>
</dbReference>
<comment type="caution">
    <text evidence="17">The sequence shown here is derived from an EMBL/GenBank/DDBJ whole genome shotgun (WGS) entry which is preliminary data.</text>
</comment>
<evidence type="ECO:0000256" key="5">
    <source>
        <dbReference type="ARBA" id="ARBA00022483"/>
    </source>
</evidence>
<dbReference type="CDD" id="cd01867">
    <property type="entry name" value="Rab8_Rab10_Rab13_like"/>
    <property type="match status" value="1"/>
</dbReference>
<evidence type="ECO:0000256" key="9">
    <source>
        <dbReference type="ARBA" id="ARBA00023136"/>
    </source>
</evidence>
<keyword evidence="8" id="KW-0342">GTP-binding</keyword>
<dbReference type="PROSITE" id="PS51421">
    <property type="entry name" value="RAS"/>
    <property type="match status" value="1"/>
</dbReference>
<keyword evidence="11" id="KW-0636">Prenylation</keyword>
<dbReference type="GO" id="GO:0006887">
    <property type="term" value="P:exocytosis"/>
    <property type="evidence" value="ECO:0007669"/>
    <property type="project" value="UniProtKB-KW"/>
</dbReference>
<keyword evidence="10" id="KW-0449">Lipoprotein</keyword>
<evidence type="ECO:0000256" key="11">
    <source>
        <dbReference type="ARBA" id="ARBA00023289"/>
    </source>
</evidence>
<evidence type="ECO:0000256" key="7">
    <source>
        <dbReference type="ARBA" id="ARBA00022927"/>
    </source>
</evidence>
<dbReference type="PROSITE" id="PS51420">
    <property type="entry name" value="RHO"/>
    <property type="match status" value="1"/>
</dbReference>
<evidence type="ECO:0000256" key="6">
    <source>
        <dbReference type="ARBA" id="ARBA00022741"/>
    </source>
</evidence>
<comment type="similarity">
    <text evidence="2">Belongs to the small GTPase superfamily. Rab family.</text>
</comment>
<dbReference type="Pfam" id="PF00071">
    <property type="entry name" value="Ras"/>
    <property type="match status" value="1"/>
</dbReference>
<dbReference type="SMART" id="SM00174">
    <property type="entry name" value="RHO"/>
    <property type="match status" value="1"/>
</dbReference>
<dbReference type="InterPro" id="IPR027417">
    <property type="entry name" value="P-loop_NTPase"/>
</dbReference>
<dbReference type="SMART" id="SM00176">
    <property type="entry name" value="RAN"/>
    <property type="match status" value="1"/>
</dbReference>
<evidence type="ECO:0000256" key="13">
    <source>
        <dbReference type="ARBA" id="ARBA00053508"/>
    </source>
</evidence>
<dbReference type="PRINTS" id="PR00449">
    <property type="entry name" value="RASTRNSFRMNG"/>
</dbReference>
<dbReference type="EMBL" id="QLNQ01000027">
    <property type="protein sequence ID" value="RCK59486.1"/>
    <property type="molecule type" value="Genomic_DNA"/>
</dbReference>
<evidence type="ECO:0000313" key="17">
    <source>
        <dbReference type="EMBL" id="RCK59486.1"/>
    </source>
</evidence>
<evidence type="ECO:0000256" key="1">
    <source>
        <dbReference type="ARBA" id="ARBA00004342"/>
    </source>
</evidence>
<dbReference type="NCBIfam" id="TIGR00231">
    <property type="entry name" value="small_GTP"/>
    <property type="match status" value="1"/>
</dbReference>
<dbReference type="STRING" id="5486.A0A367Y0S9"/>
<evidence type="ECO:0000256" key="16">
    <source>
        <dbReference type="SAM" id="MobiDB-lite"/>
    </source>
</evidence>
<keyword evidence="4" id="KW-1003">Cell membrane</keyword>
<dbReference type="PROSITE" id="PS51419">
    <property type="entry name" value="RAB"/>
    <property type="match status" value="1"/>
</dbReference>
<feature type="region of interest" description="Disordered" evidence="16">
    <location>
        <begin position="187"/>
        <end position="211"/>
    </location>
</feature>
<dbReference type="InterPro" id="IPR001806">
    <property type="entry name" value="Small_GTPase"/>
</dbReference>
<dbReference type="SMART" id="SM00173">
    <property type="entry name" value="RAS"/>
    <property type="match status" value="1"/>
</dbReference>
<dbReference type="Gene3D" id="3.40.50.300">
    <property type="entry name" value="P-loop containing nucleotide triphosphate hydrolases"/>
    <property type="match status" value="1"/>
</dbReference>
<evidence type="ECO:0000256" key="3">
    <source>
        <dbReference type="ARBA" id="ARBA00022448"/>
    </source>
</evidence>
<dbReference type="Proteomes" id="UP000253472">
    <property type="component" value="Unassembled WGS sequence"/>
</dbReference>
<protein>
    <recommendedName>
        <fullName evidence="15">Ras-related protein SEC4</fullName>
    </recommendedName>
</protein>
<dbReference type="GO" id="GO:0003924">
    <property type="term" value="F:GTPase activity"/>
    <property type="evidence" value="ECO:0007669"/>
    <property type="project" value="InterPro"/>
</dbReference>
<keyword evidence="9" id="KW-0472">Membrane</keyword>
<evidence type="ECO:0000256" key="4">
    <source>
        <dbReference type="ARBA" id="ARBA00022475"/>
    </source>
</evidence>
<dbReference type="FunFam" id="3.40.50.300:FF:000961">
    <property type="entry name" value="Ras-related protein Rab-8B"/>
    <property type="match status" value="1"/>
</dbReference>
<feature type="compositionally biased region" description="Polar residues" evidence="16">
    <location>
        <begin position="198"/>
        <end position="211"/>
    </location>
</feature>
<keyword evidence="7" id="KW-0653">Protein transport</keyword>
<dbReference type="PANTHER" id="PTHR47980">
    <property type="entry name" value="LD44762P"/>
    <property type="match status" value="1"/>
</dbReference>
<dbReference type="InterPro" id="IPR005225">
    <property type="entry name" value="Small_GTP-bd"/>
</dbReference>
<keyword evidence="12" id="KW-0968">Cytoplasmic vesicle</keyword>
<reference evidence="17 18" key="1">
    <citation type="submission" date="2018-06" db="EMBL/GenBank/DDBJ databases">
        <title>Whole genome sequencing of Candida tropicalis (genome annotated by CSBL at Korea University).</title>
        <authorList>
            <person name="Ahn J."/>
        </authorList>
    </citation>
    <scope>NUCLEOTIDE SEQUENCE [LARGE SCALE GENOMIC DNA]</scope>
    <source>
        <strain evidence="17 18">ATCC 20962</strain>
    </source>
</reference>
<name>A0A367Y0S9_9ASCO</name>
<dbReference type="GO" id="GO:0005886">
    <property type="term" value="C:plasma membrane"/>
    <property type="evidence" value="ECO:0007669"/>
    <property type="project" value="UniProtKB-SubCell"/>
</dbReference>
<evidence type="ECO:0000256" key="15">
    <source>
        <dbReference type="ARBA" id="ARBA00068963"/>
    </source>
</evidence>
<keyword evidence="18" id="KW-1185">Reference proteome</keyword>
<dbReference type="AlphaFoldDB" id="A0A367Y0S9"/>
<comment type="subcellular location">
    <subcellularLocation>
        <location evidence="1">Cell membrane</location>
        <topology evidence="1">Lipid-anchor</topology>
        <orientation evidence="1">Cytoplasmic side</orientation>
    </subcellularLocation>
    <subcellularLocation>
        <location evidence="14">Cytoplasmic vesicle</location>
        <location evidence="14">Secretory vesicle membrane</location>
        <topology evidence="14">Lipid-anchor</topology>
        <orientation evidence="14">Cytoplasmic side</orientation>
    </subcellularLocation>
</comment>
<evidence type="ECO:0000256" key="10">
    <source>
        <dbReference type="ARBA" id="ARBA00023288"/>
    </source>
</evidence>
<dbReference type="SUPFAM" id="SSF52540">
    <property type="entry name" value="P-loop containing nucleoside triphosphate hydrolases"/>
    <property type="match status" value="1"/>
</dbReference>
<comment type="function">
    <text evidence="13">Involved in exocytosis. Maybe by regulating the binding and fusion of secretory vesicles with the cell surface. The GTP-bound form of SEC4 may interact with an effector, thereby stimulating its activity and leading to exocytotic fusion. SEC4 may be an upstream activator of the 19.5S SEC8/SEC15 particle. SEC4 probably interacts directly with SEC8; it could serve as the attachment site for the SEC8/SEC15 particle.</text>
</comment>
<gene>
    <name evidence="17" type="primary">SEC4_0</name>
    <name evidence="17" type="ORF">Cantr_07907</name>
</gene>
<accession>A0A367Y0S9</accession>
<dbReference type="SMART" id="SM00177">
    <property type="entry name" value="ARF"/>
    <property type="match status" value="1"/>
</dbReference>